<proteinExistence type="predicted"/>
<sequence>MPALTRNEVRRRLSAFAKQWQDATRENADAKLFWARFYECFGIRPESATIYEKQVAKIGGGHGFIDSFIPGLLIVEHKSRGKSLDAAFNQAADYFTALPE</sequence>
<comment type="caution">
    <text evidence="2">The sequence shown here is derived from an EMBL/GenBank/DDBJ whole genome shotgun (WGS) entry which is preliminary data.</text>
</comment>
<feature type="non-terminal residue" evidence="2">
    <location>
        <position position="100"/>
    </location>
</feature>
<keyword evidence="2" id="KW-0489">Methyltransferase</keyword>
<dbReference type="EMBL" id="AUZY01012892">
    <property type="protein sequence ID" value="EQD27327.1"/>
    <property type="molecule type" value="Genomic_DNA"/>
</dbReference>
<evidence type="ECO:0000313" key="2">
    <source>
        <dbReference type="EMBL" id="EQD27327.1"/>
    </source>
</evidence>
<dbReference type="AlphaFoldDB" id="T0Y611"/>
<organism evidence="2">
    <name type="scientific">mine drainage metagenome</name>
    <dbReference type="NCBI Taxonomy" id="410659"/>
    <lineage>
        <taxon>unclassified sequences</taxon>
        <taxon>metagenomes</taxon>
        <taxon>ecological metagenomes</taxon>
    </lineage>
</organism>
<dbReference type="Pfam" id="PF20464">
    <property type="entry name" value="MmeI_N"/>
    <property type="match status" value="1"/>
</dbReference>
<dbReference type="GO" id="GO:0008168">
    <property type="term" value="F:methyltransferase activity"/>
    <property type="evidence" value="ECO:0007669"/>
    <property type="project" value="UniProtKB-KW"/>
</dbReference>
<dbReference type="InterPro" id="IPR046817">
    <property type="entry name" value="MmeI_N"/>
</dbReference>
<name>T0Y611_9ZZZZ</name>
<evidence type="ECO:0000259" key="1">
    <source>
        <dbReference type="Pfam" id="PF20464"/>
    </source>
</evidence>
<protein>
    <submittedName>
        <fullName evidence="2">Methylase</fullName>
    </submittedName>
</protein>
<dbReference type="GO" id="GO:0032259">
    <property type="term" value="P:methylation"/>
    <property type="evidence" value="ECO:0007669"/>
    <property type="project" value="UniProtKB-KW"/>
</dbReference>
<feature type="domain" description="MmeI-like N-terminal" evidence="1">
    <location>
        <begin position="12"/>
        <end position="99"/>
    </location>
</feature>
<reference evidence="2" key="2">
    <citation type="journal article" date="2014" name="ISME J.">
        <title>Microbial stratification in low pH oxic and suboxic macroscopic growths along an acid mine drainage.</title>
        <authorList>
            <person name="Mendez-Garcia C."/>
            <person name="Mesa V."/>
            <person name="Sprenger R.R."/>
            <person name="Richter M."/>
            <person name="Diez M.S."/>
            <person name="Solano J."/>
            <person name="Bargiela R."/>
            <person name="Golyshina O.V."/>
            <person name="Manteca A."/>
            <person name="Ramos J.L."/>
            <person name="Gallego J.R."/>
            <person name="Llorente I."/>
            <person name="Martins Dos Santos V.A."/>
            <person name="Jensen O.N."/>
            <person name="Pelaez A.I."/>
            <person name="Sanchez J."/>
            <person name="Ferrer M."/>
        </authorList>
    </citation>
    <scope>NUCLEOTIDE SEQUENCE</scope>
</reference>
<accession>T0Y611</accession>
<gene>
    <name evidence="2" type="ORF">B1B_19191</name>
</gene>
<keyword evidence="2" id="KW-0808">Transferase</keyword>
<reference evidence="2" key="1">
    <citation type="submission" date="2013-08" db="EMBL/GenBank/DDBJ databases">
        <authorList>
            <person name="Mendez C."/>
            <person name="Richter M."/>
            <person name="Ferrer M."/>
            <person name="Sanchez J."/>
        </authorList>
    </citation>
    <scope>NUCLEOTIDE SEQUENCE</scope>
</reference>